<dbReference type="InterPro" id="IPR027417">
    <property type="entry name" value="P-loop_NTPase"/>
</dbReference>
<dbReference type="PANTHER" id="PTHR43637">
    <property type="entry name" value="UPF0273 PROTEIN TM_0370"/>
    <property type="match status" value="1"/>
</dbReference>
<dbReference type="OrthoDB" id="9783783at2"/>
<gene>
    <name evidence="4" type="ORF">SAMN05421543_106204</name>
</gene>
<dbReference type="Pfam" id="PF06745">
    <property type="entry name" value="ATPase"/>
    <property type="match status" value="1"/>
</dbReference>
<evidence type="ECO:0000256" key="1">
    <source>
        <dbReference type="ARBA" id="ARBA00022741"/>
    </source>
</evidence>
<accession>A0A1I7IGH7</accession>
<keyword evidence="5" id="KW-1185">Reference proteome</keyword>
<evidence type="ECO:0000256" key="2">
    <source>
        <dbReference type="ARBA" id="ARBA00022840"/>
    </source>
</evidence>
<dbReference type="Proteomes" id="UP000183508">
    <property type="component" value="Unassembled WGS sequence"/>
</dbReference>
<feature type="domain" description="KaiC" evidence="3">
    <location>
        <begin position="5"/>
        <end position="235"/>
    </location>
</feature>
<evidence type="ECO:0000313" key="4">
    <source>
        <dbReference type="EMBL" id="SFU71960.1"/>
    </source>
</evidence>
<proteinExistence type="predicted"/>
<keyword evidence="2" id="KW-0067">ATP-binding</keyword>
<dbReference type="Gene3D" id="3.40.50.300">
    <property type="entry name" value="P-loop containing nucleotide triphosphate hydrolases"/>
    <property type="match status" value="1"/>
</dbReference>
<reference evidence="5" key="1">
    <citation type="submission" date="2016-10" db="EMBL/GenBank/DDBJ databases">
        <authorList>
            <person name="Varghese N."/>
        </authorList>
    </citation>
    <scope>NUCLEOTIDE SEQUENCE [LARGE SCALE GENOMIC DNA]</scope>
    <source>
        <strain evidence="5">DSM 17980</strain>
    </source>
</reference>
<protein>
    <submittedName>
        <fullName evidence="4">RecA-superfamily ATPase, KaiC/GvpD/RAD55 family</fullName>
    </submittedName>
</protein>
<dbReference type="SUPFAM" id="SSF52540">
    <property type="entry name" value="P-loop containing nucleoside triphosphate hydrolases"/>
    <property type="match status" value="1"/>
</dbReference>
<name>A0A1I7IGH7_9BACL</name>
<dbReference type="InterPro" id="IPR014774">
    <property type="entry name" value="KaiC-like_dom"/>
</dbReference>
<sequence length="485" mass="53046">MHVKDLVETGIPGLDQILHGGIPAGSAVVVEGRPGTGKTVLGMQYLYAGALRGEAGVYITFDILPEQLYTEAATFGWDLRAFEDSGVLRVVCTTPEAFMAVARTDEGWFEALVSTPDCRRMVIDSVSALLERVATRPGERDVLRGLRGILRRYRLTTLLIRDGEADDPGPEHYLADGLLRLGTRPQGENFCERTLSVVKMRGMPAEVRTCVMRFTPGGVMVVPPAGMGMPPVLQDDVRPSGRDGDRPVPIHPVRGAPEGGMDADQLLAWALPHGSVLFLDVDGRVQYRPLLPWMIRRRIADGDDGFLITLTDWAGLPDLLAESAELVAWWPQGRLYVTGPPGGRRRVAGSAVVRDPLRAAGDASEWSVMLRMFRLLVRETRRGRRWFIWIDTNAAVGLWSVGHFADRLPTVVRVLRSLGVTTVLVGDSGTLGGGVAERITGLADSVARMWSTVDYQYLQVVKSASGRTSAPYIVQMGEDLTVRLL</sequence>
<dbReference type="InterPro" id="IPR010624">
    <property type="entry name" value="KaiC_dom"/>
</dbReference>
<dbReference type="PROSITE" id="PS51146">
    <property type="entry name" value="KAIC"/>
    <property type="match status" value="1"/>
</dbReference>
<dbReference type="GO" id="GO:0005524">
    <property type="term" value="F:ATP binding"/>
    <property type="evidence" value="ECO:0007669"/>
    <property type="project" value="UniProtKB-KW"/>
</dbReference>
<dbReference type="STRING" id="392015.SAMN05421543_106204"/>
<keyword evidence="1" id="KW-0547">Nucleotide-binding</keyword>
<evidence type="ECO:0000313" key="5">
    <source>
        <dbReference type="Proteomes" id="UP000183508"/>
    </source>
</evidence>
<evidence type="ECO:0000259" key="3">
    <source>
        <dbReference type="PROSITE" id="PS51146"/>
    </source>
</evidence>
<dbReference type="EMBL" id="FPBV01000006">
    <property type="protein sequence ID" value="SFU71960.1"/>
    <property type="molecule type" value="Genomic_DNA"/>
</dbReference>
<dbReference type="RefSeq" id="WP_139234607.1">
    <property type="nucleotide sequence ID" value="NZ_FPBV01000006.1"/>
</dbReference>
<organism evidence="4 5">
    <name type="scientific">Alicyclobacillus macrosporangiidus</name>
    <dbReference type="NCBI Taxonomy" id="392015"/>
    <lineage>
        <taxon>Bacteria</taxon>
        <taxon>Bacillati</taxon>
        <taxon>Bacillota</taxon>
        <taxon>Bacilli</taxon>
        <taxon>Bacillales</taxon>
        <taxon>Alicyclobacillaceae</taxon>
        <taxon>Alicyclobacillus</taxon>
    </lineage>
</organism>
<dbReference type="AlphaFoldDB" id="A0A1I7IGH7"/>